<keyword evidence="3" id="KW-1185">Reference proteome</keyword>
<keyword evidence="2" id="KW-0347">Helicase</keyword>
<keyword evidence="2" id="KW-0067">ATP-binding</keyword>
<evidence type="ECO:0000259" key="1">
    <source>
        <dbReference type="Pfam" id="PF14214"/>
    </source>
</evidence>
<protein>
    <submittedName>
        <fullName evidence="2">Helitron helicase-like protein</fullName>
    </submittedName>
</protein>
<keyword evidence="2" id="KW-0378">Hydrolase</keyword>
<accession>A0A9K3LZI0</accession>
<organism evidence="2 3">
    <name type="scientific">Nitzschia inconspicua</name>
    <dbReference type="NCBI Taxonomy" id="303405"/>
    <lineage>
        <taxon>Eukaryota</taxon>
        <taxon>Sar</taxon>
        <taxon>Stramenopiles</taxon>
        <taxon>Ochrophyta</taxon>
        <taxon>Bacillariophyta</taxon>
        <taxon>Bacillariophyceae</taxon>
        <taxon>Bacillariophycidae</taxon>
        <taxon>Bacillariales</taxon>
        <taxon>Bacillariaceae</taxon>
        <taxon>Nitzschia</taxon>
    </lineage>
</organism>
<feature type="domain" description="Helitron helicase-like" evidence="1">
    <location>
        <begin position="16"/>
        <end position="204"/>
    </location>
</feature>
<sequence>MSIHSSAPSLEMIRASYLKTKEEEREMFCKITSDEMASEVSRFAKKQPGNSPADLFLKRMRAVTGSMSHSVGAAKNARQKMFAMVATLGLPCVLFTITPEDGVNFRIKVMASGDAGSDVPPSPMSDEEVLRKYISESQTTRVENPGFCSVDFENVIAIVVEHILGWDCKEHVNKPSYGFFGDLDGWTYAAEEQGRKTLHAHFLLWVKGWNKISQNLGTVKDRERYEMQLCKYADNIRFKFKSQTYVKKD</sequence>
<gene>
    <name evidence="2" type="ORF">IV203_019617</name>
</gene>
<dbReference type="OrthoDB" id="3229882at2759"/>
<dbReference type="Proteomes" id="UP000693970">
    <property type="component" value="Unassembled WGS sequence"/>
</dbReference>
<reference evidence="2" key="2">
    <citation type="submission" date="2021-04" db="EMBL/GenBank/DDBJ databases">
        <authorList>
            <person name="Podell S."/>
        </authorList>
    </citation>
    <scope>NUCLEOTIDE SEQUENCE</scope>
    <source>
        <strain evidence="2">Hildebrandi</strain>
    </source>
</reference>
<dbReference type="Pfam" id="PF14214">
    <property type="entry name" value="Helitron_like_N"/>
    <property type="match status" value="1"/>
</dbReference>
<dbReference type="InterPro" id="IPR025476">
    <property type="entry name" value="Helitron_helicase-like"/>
</dbReference>
<dbReference type="GO" id="GO:0004386">
    <property type="term" value="F:helicase activity"/>
    <property type="evidence" value="ECO:0007669"/>
    <property type="project" value="UniProtKB-KW"/>
</dbReference>
<dbReference type="AlphaFoldDB" id="A0A9K3LZI0"/>
<keyword evidence="2" id="KW-0547">Nucleotide-binding</keyword>
<proteinExistence type="predicted"/>
<name>A0A9K3LZI0_9STRA</name>
<comment type="caution">
    <text evidence="2">The sequence shown here is derived from an EMBL/GenBank/DDBJ whole genome shotgun (WGS) entry which is preliminary data.</text>
</comment>
<evidence type="ECO:0000313" key="2">
    <source>
        <dbReference type="EMBL" id="KAG7371047.1"/>
    </source>
</evidence>
<reference evidence="2" key="1">
    <citation type="journal article" date="2021" name="Sci. Rep.">
        <title>Diploid genomic architecture of Nitzschia inconspicua, an elite biomass production diatom.</title>
        <authorList>
            <person name="Oliver A."/>
            <person name="Podell S."/>
            <person name="Pinowska A."/>
            <person name="Traller J.C."/>
            <person name="Smith S.R."/>
            <person name="McClure R."/>
            <person name="Beliaev A."/>
            <person name="Bohutskyi P."/>
            <person name="Hill E.A."/>
            <person name="Rabines A."/>
            <person name="Zheng H."/>
            <person name="Allen L.Z."/>
            <person name="Kuo A."/>
            <person name="Grigoriev I.V."/>
            <person name="Allen A.E."/>
            <person name="Hazlebeck D."/>
            <person name="Allen E.E."/>
        </authorList>
    </citation>
    <scope>NUCLEOTIDE SEQUENCE</scope>
    <source>
        <strain evidence="2">Hildebrandi</strain>
    </source>
</reference>
<dbReference type="EMBL" id="JAGRRH010000004">
    <property type="protein sequence ID" value="KAG7371047.1"/>
    <property type="molecule type" value="Genomic_DNA"/>
</dbReference>
<evidence type="ECO:0000313" key="3">
    <source>
        <dbReference type="Proteomes" id="UP000693970"/>
    </source>
</evidence>